<keyword evidence="2" id="KW-1185">Reference proteome</keyword>
<evidence type="ECO:0000313" key="1">
    <source>
        <dbReference type="EMBL" id="VEL42654.1"/>
    </source>
</evidence>
<sequence length="103" mass="11533">MCLPLKDAVIYPLRLQTSLSILPEANSDKLIVQERYKSQEFSPLSGWRCNPVQQNLLVNSDGVKEFAILQLGLRLIEKIFGPDEEHLVLISALDNPGHAYACV</sequence>
<proteinExistence type="predicted"/>
<dbReference type="AlphaFoldDB" id="A0A3S5BW04"/>
<dbReference type="EMBL" id="CAAALY010275653">
    <property type="protein sequence ID" value="VEL42654.1"/>
    <property type="molecule type" value="Genomic_DNA"/>
</dbReference>
<organism evidence="1 2">
    <name type="scientific">Protopolystoma xenopodis</name>
    <dbReference type="NCBI Taxonomy" id="117903"/>
    <lineage>
        <taxon>Eukaryota</taxon>
        <taxon>Metazoa</taxon>
        <taxon>Spiralia</taxon>
        <taxon>Lophotrochozoa</taxon>
        <taxon>Platyhelminthes</taxon>
        <taxon>Monogenea</taxon>
        <taxon>Polyopisthocotylea</taxon>
        <taxon>Polystomatidea</taxon>
        <taxon>Polystomatidae</taxon>
        <taxon>Protopolystoma</taxon>
    </lineage>
</organism>
<evidence type="ECO:0000313" key="2">
    <source>
        <dbReference type="Proteomes" id="UP000784294"/>
    </source>
</evidence>
<protein>
    <submittedName>
        <fullName evidence="1">Uncharacterized protein</fullName>
    </submittedName>
</protein>
<reference evidence="1" key="1">
    <citation type="submission" date="2018-11" db="EMBL/GenBank/DDBJ databases">
        <authorList>
            <consortium name="Pathogen Informatics"/>
        </authorList>
    </citation>
    <scope>NUCLEOTIDE SEQUENCE</scope>
</reference>
<accession>A0A3S5BW04</accession>
<gene>
    <name evidence="1" type="ORF">PXEA_LOCUS36094</name>
</gene>
<name>A0A3S5BW04_9PLAT</name>
<dbReference type="Proteomes" id="UP000784294">
    <property type="component" value="Unassembled WGS sequence"/>
</dbReference>
<comment type="caution">
    <text evidence="1">The sequence shown here is derived from an EMBL/GenBank/DDBJ whole genome shotgun (WGS) entry which is preliminary data.</text>
</comment>